<feature type="compositionally biased region" description="Polar residues" evidence="1">
    <location>
        <begin position="1"/>
        <end position="16"/>
    </location>
</feature>
<protein>
    <submittedName>
        <fullName evidence="2">Uncharacterized protein</fullName>
    </submittedName>
</protein>
<keyword evidence="3" id="KW-1185">Reference proteome</keyword>
<name>A0A286UTY2_9AGAM</name>
<comment type="caution">
    <text evidence="2">The sequence shown here is derived from an EMBL/GenBank/DDBJ whole genome shotgun (WGS) entry which is preliminary data.</text>
</comment>
<dbReference type="InParanoid" id="A0A286UTY2"/>
<dbReference type="EMBL" id="NBII01000001">
    <property type="protein sequence ID" value="PAV23056.1"/>
    <property type="molecule type" value="Genomic_DNA"/>
</dbReference>
<dbReference type="Proteomes" id="UP000217199">
    <property type="component" value="Unassembled WGS sequence"/>
</dbReference>
<evidence type="ECO:0000313" key="2">
    <source>
        <dbReference type="EMBL" id="PAV23056.1"/>
    </source>
</evidence>
<organism evidence="2 3">
    <name type="scientific">Pyrrhoderma noxium</name>
    <dbReference type="NCBI Taxonomy" id="2282107"/>
    <lineage>
        <taxon>Eukaryota</taxon>
        <taxon>Fungi</taxon>
        <taxon>Dikarya</taxon>
        <taxon>Basidiomycota</taxon>
        <taxon>Agaricomycotina</taxon>
        <taxon>Agaricomycetes</taxon>
        <taxon>Hymenochaetales</taxon>
        <taxon>Hymenochaetaceae</taxon>
        <taxon>Pyrrhoderma</taxon>
    </lineage>
</organism>
<feature type="region of interest" description="Disordered" evidence="1">
    <location>
        <begin position="1"/>
        <end position="20"/>
    </location>
</feature>
<gene>
    <name evidence="2" type="ORF">PNOK_0012300</name>
</gene>
<evidence type="ECO:0000256" key="1">
    <source>
        <dbReference type="SAM" id="MobiDB-lite"/>
    </source>
</evidence>
<feature type="region of interest" description="Disordered" evidence="1">
    <location>
        <begin position="79"/>
        <end position="111"/>
    </location>
</feature>
<sequence length="340" mass="38340">MDNSTTVFSGPYSSEIHTPDPLNKKFEYQFINEDGQAYRPFTDPDRIRANDAKKQSGIDSRAQVRGIPVEFMHVMNFDTHDNSASSSQPKLGTKKDRKSRKRDSESALDFESSTRATYNLEGTTFSSDNGYLLLNSDQLVVTLQQISDEDTTIQYVTSDDNQYERTNFYETPKLEIKEEESSLFLTHSSSTGGLANTNVISDMDASFCGLPSMKILKEYQSGLHCRIMSEPDSPSSDISSENWSPITSDFNLPSPGYNFQNSGFFDYQQCYNEEPFYKSSSELQCPSFYIYNENDYLTYPIDETSFSSLRGALSNPGQSGLYTELECYSSPVGTVNPRLL</sequence>
<proteinExistence type="predicted"/>
<dbReference type="AlphaFoldDB" id="A0A286UTY2"/>
<evidence type="ECO:0000313" key="3">
    <source>
        <dbReference type="Proteomes" id="UP000217199"/>
    </source>
</evidence>
<reference evidence="2 3" key="1">
    <citation type="journal article" date="2017" name="Mol. Ecol.">
        <title>Comparative and population genomic landscape of Phellinus noxius: A hypervariable fungus causing root rot in trees.</title>
        <authorList>
            <person name="Chung C.L."/>
            <person name="Lee T.J."/>
            <person name="Akiba M."/>
            <person name="Lee H.H."/>
            <person name="Kuo T.H."/>
            <person name="Liu D."/>
            <person name="Ke H.M."/>
            <person name="Yokoi T."/>
            <person name="Roa M.B."/>
            <person name="Lu M.J."/>
            <person name="Chang Y.Y."/>
            <person name="Ann P.J."/>
            <person name="Tsai J.N."/>
            <person name="Chen C.Y."/>
            <person name="Tzean S.S."/>
            <person name="Ota Y."/>
            <person name="Hattori T."/>
            <person name="Sahashi N."/>
            <person name="Liou R.F."/>
            <person name="Kikuchi T."/>
            <person name="Tsai I.J."/>
        </authorList>
    </citation>
    <scope>NUCLEOTIDE SEQUENCE [LARGE SCALE GENOMIC DNA]</scope>
    <source>
        <strain evidence="2 3">FFPRI411160</strain>
    </source>
</reference>
<accession>A0A286UTY2</accession>